<keyword evidence="4" id="KW-0800">Toxin</keyword>
<dbReference type="GO" id="GO:0003950">
    <property type="term" value="F:NAD+ poly-ADP-ribosyltransferase activity"/>
    <property type="evidence" value="ECO:0007669"/>
    <property type="project" value="TreeGrafter"/>
</dbReference>
<evidence type="ECO:0000313" key="13">
    <source>
        <dbReference type="Proteomes" id="UP000663872"/>
    </source>
</evidence>
<accession>A0A817Y7W0</accession>
<evidence type="ECO:0000256" key="7">
    <source>
        <dbReference type="ARBA" id="ARBA00022695"/>
    </source>
</evidence>
<dbReference type="InterPro" id="IPR000768">
    <property type="entry name" value="ART"/>
</dbReference>
<dbReference type="EMBL" id="CAJOBR010002226">
    <property type="protein sequence ID" value="CAF4666158.1"/>
    <property type="molecule type" value="Genomic_DNA"/>
</dbReference>
<reference evidence="11" key="1">
    <citation type="submission" date="2021-02" db="EMBL/GenBank/DDBJ databases">
        <authorList>
            <person name="Nowell W R."/>
        </authorList>
    </citation>
    <scope>NUCLEOTIDE SEQUENCE</scope>
</reference>
<evidence type="ECO:0000256" key="5">
    <source>
        <dbReference type="ARBA" id="ARBA00022676"/>
    </source>
</evidence>
<sequence>MGHTLTKQDVVVNTDIEAFPIVWLDSQVNKNHNNLAAQKQLRKLDKNLKTFDDEEECHKYIVSTLADDRIVFIVSGQLGQTIVPKIHQLPQIILICVYCMNAALNEVWARPFDKVKTVAEKFADIITCIESVQQNITLGAATSTNSNINVYTHYCTAIDDPFDNPLSFLECFLRIESNQSDITECIAYCRNKYNQNQHELDLIQEFQQSYTSERAIWWYTRQSFVFRILSDILRKEKTYLIYKFRFLLHDIYQQLKQCQCQSRIQVYRGQLLPDQDITYFKTLIGKIITVKSFFTTWSNRKHARSGLKPSTSNSKQVLFEIDAIPGAANCKPYGDISLHNSFPKPGEVLFMAASNFRIDTVHYGEDHMWIVRMTLVDNDSPNWKDFSQRIDIMEKNVGGLNLASFGTIMRCMGHVSRAKSYCSCLFDQLSLSNPLTAVVCFELAEIALSEGDSDANKSWYRKGTHIKRKYSVHGDLNYESKSKGSTLSRSVDSSFIATLQNSSEDLDSTINEAMASQRFTSVQLDKHQVRFSIEGYEKVPLVSLEEAMVPLLGVLPDIQQMVCIAKMKCKLPTDGLTSDQSAAIMLYTMEWEPSETCLYFVLNSALRTADREVVKPWFLYLKLIFTALSRLPSKSGTFFRGVKLNLSSQHPQGETFYWWSFSSCTTTINVLTSDQFLGSSDIRTLFAIESTSGRDISRHSYYQNEKEILLLPATRFQVVGHLPFTSNVHIIQLKEIESEFPLLNPIL</sequence>
<evidence type="ECO:0000256" key="10">
    <source>
        <dbReference type="RuleBase" id="RU361228"/>
    </source>
</evidence>
<evidence type="ECO:0000313" key="12">
    <source>
        <dbReference type="EMBL" id="CAF4666158.1"/>
    </source>
</evidence>
<dbReference type="Proteomes" id="UP000663872">
    <property type="component" value="Unassembled WGS sequence"/>
</dbReference>
<dbReference type="PROSITE" id="PS51996">
    <property type="entry name" value="TR_MART"/>
    <property type="match status" value="2"/>
</dbReference>
<dbReference type="GO" id="GO:0016779">
    <property type="term" value="F:nucleotidyltransferase activity"/>
    <property type="evidence" value="ECO:0007669"/>
    <property type="project" value="UniProtKB-KW"/>
</dbReference>
<evidence type="ECO:0000256" key="1">
    <source>
        <dbReference type="ARBA" id="ARBA00004613"/>
    </source>
</evidence>
<dbReference type="Proteomes" id="UP000663848">
    <property type="component" value="Unassembled WGS sequence"/>
</dbReference>
<keyword evidence="3" id="KW-0964">Secreted</keyword>
<evidence type="ECO:0000256" key="6">
    <source>
        <dbReference type="ARBA" id="ARBA00022679"/>
    </source>
</evidence>
<keyword evidence="5 10" id="KW-0328">Glycosyltransferase</keyword>
<keyword evidence="10" id="KW-0520">NAD</keyword>
<dbReference type="GO" id="GO:0005576">
    <property type="term" value="C:extracellular region"/>
    <property type="evidence" value="ECO:0007669"/>
    <property type="project" value="UniProtKB-SubCell"/>
</dbReference>
<dbReference type="PANTHER" id="PTHR10339">
    <property type="entry name" value="ADP-RIBOSYLTRANSFERASE"/>
    <property type="match status" value="1"/>
</dbReference>
<evidence type="ECO:0000256" key="8">
    <source>
        <dbReference type="ARBA" id="ARBA00023026"/>
    </source>
</evidence>
<comment type="caution">
    <text evidence="11">The sequence shown here is derived from an EMBL/GenBank/DDBJ whole genome shotgun (WGS) entry which is preliminary data.</text>
</comment>
<proteinExistence type="inferred from homology"/>
<keyword evidence="7" id="KW-0548">Nucleotidyltransferase</keyword>
<dbReference type="GO" id="GO:0090729">
    <property type="term" value="F:toxin activity"/>
    <property type="evidence" value="ECO:0007669"/>
    <property type="project" value="UniProtKB-KW"/>
</dbReference>
<dbReference type="PANTHER" id="PTHR10339:SF25">
    <property type="entry name" value="SECRETED EXOENZYME S"/>
    <property type="match status" value="1"/>
</dbReference>
<dbReference type="GO" id="GO:0106274">
    <property type="term" value="F:NAD+-protein-arginine ADP-ribosyltransferase activity"/>
    <property type="evidence" value="ECO:0007669"/>
    <property type="project" value="UniProtKB-EC"/>
</dbReference>
<dbReference type="SUPFAM" id="SSF56399">
    <property type="entry name" value="ADP-ribosylation"/>
    <property type="match status" value="2"/>
</dbReference>
<gene>
    <name evidence="11" type="ORF">GRG538_LOCUS7714</name>
    <name evidence="12" type="ORF">QYT958_LOCUS15777</name>
</gene>
<evidence type="ECO:0000256" key="9">
    <source>
        <dbReference type="ARBA" id="ARBA00047597"/>
    </source>
</evidence>
<evidence type="ECO:0000256" key="3">
    <source>
        <dbReference type="ARBA" id="ARBA00022525"/>
    </source>
</evidence>
<keyword evidence="6 10" id="KW-0808">Transferase</keyword>
<evidence type="ECO:0000313" key="11">
    <source>
        <dbReference type="EMBL" id="CAF3375647.1"/>
    </source>
</evidence>
<comment type="subcellular location">
    <subcellularLocation>
        <location evidence="1">Secreted</location>
    </subcellularLocation>
</comment>
<evidence type="ECO:0000256" key="4">
    <source>
        <dbReference type="ARBA" id="ARBA00022656"/>
    </source>
</evidence>
<comment type="similarity">
    <text evidence="2 10">Belongs to the Arg-specific ADP-ribosyltransferase family.</text>
</comment>
<comment type="catalytic activity">
    <reaction evidence="9 10">
        <text>L-arginyl-[protein] + NAD(+) = N(omega)-(ADP-D-ribosyl)-L-arginyl-[protein] + nicotinamide + H(+)</text>
        <dbReference type="Rhea" id="RHEA:19149"/>
        <dbReference type="Rhea" id="RHEA-COMP:10532"/>
        <dbReference type="Rhea" id="RHEA-COMP:15087"/>
        <dbReference type="ChEBI" id="CHEBI:15378"/>
        <dbReference type="ChEBI" id="CHEBI:17154"/>
        <dbReference type="ChEBI" id="CHEBI:29965"/>
        <dbReference type="ChEBI" id="CHEBI:57540"/>
        <dbReference type="ChEBI" id="CHEBI:142554"/>
        <dbReference type="EC" id="2.4.2.31"/>
    </reaction>
</comment>
<dbReference type="InterPro" id="IPR050999">
    <property type="entry name" value="ADP-ribosyltransferase_ARG"/>
</dbReference>
<organism evidence="11 13">
    <name type="scientific">Rotaria socialis</name>
    <dbReference type="NCBI Taxonomy" id="392032"/>
    <lineage>
        <taxon>Eukaryota</taxon>
        <taxon>Metazoa</taxon>
        <taxon>Spiralia</taxon>
        <taxon>Gnathifera</taxon>
        <taxon>Rotifera</taxon>
        <taxon>Eurotatoria</taxon>
        <taxon>Bdelloidea</taxon>
        <taxon>Philodinida</taxon>
        <taxon>Philodinidae</taxon>
        <taxon>Rotaria</taxon>
    </lineage>
</organism>
<evidence type="ECO:0000256" key="2">
    <source>
        <dbReference type="ARBA" id="ARBA00009558"/>
    </source>
</evidence>
<dbReference type="Pfam" id="PF01129">
    <property type="entry name" value="ART"/>
    <property type="match status" value="1"/>
</dbReference>
<dbReference type="EMBL" id="CAJNYT010000818">
    <property type="protein sequence ID" value="CAF3375647.1"/>
    <property type="molecule type" value="Genomic_DNA"/>
</dbReference>
<dbReference type="Gene3D" id="3.90.176.10">
    <property type="entry name" value="Toxin ADP-ribosyltransferase, Chain A, domain 1"/>
    <property type="match status" value="2"/>
</dbReference>
<protein>
    <recommendedName>
        <fullName evidence="10">NAD(P)(+)--arginine ADP-ribosyltransferase</fullName>
        <ecNumber evidence="10">2.4.2.31</ecNumber>
    </recommendedName>
    <alternativeName>
        <fullName evidence="10">Mono(ADP-ribosyl)transferase</fullName>
    </alternativeName>
</protein>
<dbReference type="EC" id="2.4.2.31" evidence="10"/>
<keyword evidence="8" id="KW-0843">Virulence</keyword>
<dbReference type="AlphaFoldDB" id="A0A817Y7W0"/>
<keyword evidence="10" id="KW-0521">NADP</keyword>
<name>A0A817Y7W0_9BILA</name>